<evidence type="ECO:0008006" key="3">
    <source>
        <dbReference type="Google" id="ProtNLM"/>
    </source>
</evidence>
<dbReference type="Proteomes" id="UP000646827">
    <property type="component" value="Unassembled WGS sequence"/>
</dbReference>
<name>A0A8H7VB79_9FUNG</name>
<reference evidence="1 2" key="1">
    <citation type="submission" date="2020-12" db="EMBL/GenBank/DDBJ databases">
        <title>Metabolic potential, ecology and presence of endohyphal bacteria is reflected in genomic diversity of Mucoromycotina.</title>
        <authorList>
            <person name="Muszewska A."/>
            <person name="Okrasinska A."/>
            <person name="Steczkiewicz K."/>
            <person name="Drgas O."/>
            <person name="Orlowska M."/>
            <person name="Perlinska-Lenart U."/>
            <person name="Aleksandrzak-Piekarczyk T."/>
            <person name="Szatraj K."/>
            <person name="Zielenkiewicz U."/>
            <person name="Pilsyk S."/>
            <person name="Malc E."/>
            <person name="Mieczkowski P."/>
            <person name="Kruszewska J.S."/>
            <person name="Biernat P."/>
            <person name="Pawlowska J."/>
        </authorList>
    </citation>
    <scope>NUCLEOTIDE SEQUENCE [LARGE SCALE GENOMIC DNA]</scope>
    <source>
        <strain evidence="1 2">CBS 142.35</strain>
    </source>
</reference>
<keyword evidence="2" id="KW-1185">Reference proteome</keyword>
<dbReference type="AlphaFoldDB" id="A0A8H7VB79"/>
<accession>A0A8H7VB79</accession>
<protein>
    <recommendedName>
        <fullName evidence="3">Transposase domain-containing protein</fullName>
    </recommendedName>
</protein>
<gene>
    <name evidence="1" type="ORF">INT45_013615</name>
</gene>
<evidence type="ECO:0000313" key="2">
    <source>
        <dbReference type="Proteomes" id="UP000646827"/>
    </source>
</evidence>
<dbReference type="InterPro" id="IPR004242">
    <property type="entry name" value="Transposase_21"/>
</dbReference>
<dbReference type="OrthoDB" id="2290935at2759"/>
<sequence>MPICSICDWDVSKSQWKNHKTNCYNEYRQKVVAIHSTPSSKFDVDDQQQLNDDYDMNEYDYDYDYGDTFQNDNLYGLDDHNYIYNTQDATDESEDEKDGDIYDTLSQVSEVDSSQIELENPSTTSTTTVPAQKFMIKTSSVSVTKTLKRSIRLYVEVKAKNITRELYRAFVKFYNESMIEEGLRCVMFKNDEDVCSVCGEARFITTPNGIKKSRNTMLYISLKEQLAIILARPTTRKMLMDLSQRTSCQVPMSDIFDGSAWRNQKYLFTRPYDIALSLFVDGFKPFKHTKISLTMTHIIVLSFSPFERYLEQNTLQVTILPCAAKYKNIFNLLQPLLDDLEDLQTIGMDVIGTDGKEIKATAHLLLASGDIPGIAALYNHTGHNSYYGCHTCNIRTDRLQSSTGVGSAQYFAGTFEPNYSERNRTQFEKGAPTEGIRGPTPFAFLKTFHSPYFWGKDEMHLFGGNVID</sequence>
<dbReference type="Pfam" id="PF02992">
    <property type="entry name" value="Transposase_21"/>
    <property type="match status" value="1"/>
</dbReference>
<evidence type="ECO:0000313" key="1">
    <source>
        <dbReference type="EMBL" id="KAG2216801.1"/>
    </source>
</evidence>
<comment type="caution">
    <text evidence="1">The sequence shown here is derived from an EMBL/GenBank/DDBJ whole genome shotgun (WGS) entry which is preliminary data.</text>
</comment>
<proteinExistence type="predicted"/>
<organism evidence="1 2">
    <name type="scientific">Circinella minor</name>
    <dbReference type="NCBI Taxonomy" id="1195481"/>
    <lineage>
        <taxon>Eukaryota</taxon>
        <taxon>Fungi</taxon>
        <taxon>Fungi incertae sedis</taxon>
        <taxon>Mucoromycota</taxon>
        <taxon>Mucoromycotina</taxon>
        <taxon>Mucoromycetes</taxon>
        <taxon>Mucorales</taxon>
        <taxon>Lichtheimiaceae</taxon>
        <taxon>Circinella</taxon>
    </lineage>
</organism>
<dbReference type="EMBL" id="JAEPRB010000359">
    <property type="protein sequence ID" value="KAG2216801.1"/>
    <property type="molecule type" value="Genomic_DNA"/>
</dbReference>